<evidence type="ECO:0000313" key="2">
    <source>
        <dbReference type="Proteomes" id="UP000740605"/>
    </source>
</evidence>
<proteinExistence type="predicted"/>
<protein>
    <submittedName>
        <fullName evidence="1">Uncharacterized protein</fullName>
    </submittedName>
</protein>
<evidence type="ECO:0000313" key="1">
    <source>
        <dbReference type="EMBL" id="MBT8798411.1"/>
    </source>
</evidence>
<reference evidence="1 2" key="1">
    <citation type="submission" date="2021-03" db="EMBL/GenBank/DDBJ databases">
        <title>Microbacterium pauli sp. nov., isolated from microfiltered milk.</title>
        <authorList>
            <person name="Bellassi P."/>
            <person name="Fontana A."/>
            <person name="Callegari M.L."/>
            <person name="Lorenzo M."/>
            <person name="Cappa F."/>
        </authorList>
    </citation>
    <scope>NUCLEOTIDE SEQUENCE [LARGE SCALE GENOMIC DNA]</scope>
    <source>
        <strain evidence="1 2">DSM 18909</strain>
    </source>
</reference>
<dbReference type="RefSeq" id="WP_215487644.1">
    <property type="nucleotide sequence ID" value="NZ_BAAAPJ010000006.1"/>
</dbReference>
<accession>A0ABS5XWU3</accession>
<name>A0ABS5XWU3_9MICO</name>
<dbReference type="Proteomes" id="UP000740605">
    <property type="component" value="Unassembled WGS sequence"/>
</dbReference>
<gene>
    <name evidence="1" type="ORF">J0P97_10045</name>
</gene>
<keyword evidence="2" id="KW-1185">Reference proteome</keyword>
<organism evidence="1 2">
    <name type="scientific">Microbacterium flavum</name>
    <dbReference type="NCBI Taxonomy" id="415216"/>
    <lineage>
        <taxon>Bacteria</taxon>
        <taxon>Bacillati</taxon>
        <taxon>Actinomycetota</taxon>
        <taxon>Actinomycetes</taxon>
        <taxon>Micrococcales</taxon>
        <taxon>Microbacteriaceae</taxon>
        <taxon>Microbacterium</taxon>
    </lineage>
</organism>
<comment type="caution">
    <text evidence="1">The sequence shown here is derived from an EMBL/GenBank/DDBJ whole genome shotgun (WGS) entry which is preliminary data.</text>
</comment>
<dbReference type="EMBL" id="JAFLHG010000008">
    <property type="protein sequence ID" value="MBT8798411.1"/>
    <property type="molecule type" value="Genomic_DNA"/>
</dbReference>
<sequence>MDGLHRTRDIGGCEGGGRRAVVEDALNGACADGGGDVGGREAGSLAGGVGACGGLTQRVVFGGQDAV</sequence>